<comment type="caution">
    <text evidence="2">The sequence shown here is derived from an EMBL/GenBank/DDBJ whole genome shotgun (WGS) entry which is preliminary data.</text>
</comment>
<feature type="compositionally biased region" description="Basic residues" evidence="1">
    <location>
        <begin position="91"/>
        <end position="100"/>
    </location>
</feature>
<dbReference type="EMBL" id="JARO02000196">
    <property type="protein sequence ID" value="KPP79476.1"/>
    <property type="molecule type" value="Genomic_DNA"/>
</dbReference>
<organism evidence="2 3">
    <name type="scientific">Scleropages formosus</name>
    <name type="common">Asian bonytongue</name>
    <name type="synonym">Osteoglossum formosum</name>
    <dbReference type="NCBI Taxonomy" id="113540"/>
    <lineage>
        <taxon>Eukaryota</taxon>
        <taxon>Metazoa</taxon>
        <taxon>Chordata</taxon>
        <taxon>Craniata</taxon>
        <taxon>Vertebrata</taxon>
        <taxon>Euteleostomi</taxon>
        <taxon>Actinopterygii</taxon>
        <taxon>Neopterygii</taxon>
        <taxon>Teleostei</taxon>
        <taxon>Osteoglossocephala</taxon>
        <taxon>Osteoglossomorpha</taxon>
        <taxon>Osteoglossiformes</taxon>
        <taxon>Osteoglossidae</taxon>
        <taxon>Scleropages</taxon>
    </lineage>
</organism>
<sequence>MLSIRAATRRAPPFREFRGGYEKSQVRASRTTIEAAKSDWKSDQKCLKSLSSLFLNYCTKPGHGAALPAYVTSYSSRTPRTPRGPFARRVPLSRRFKTRRAGREPSETCRNGKEKL</sequence>
<evidence type="ECO:0000313" key="3">
    <source>
        <dbReference type="Proteomes" id="UP000034805"/>
    </source>
</evidence>
<gene>
    <name evidence="2" type="ORF">Z043_100945</name>
</gene>
<dbReference type="Proteomes" id="UP000034805">
    <property type="component" value="Unassembled WGS sequence"/>
</dbReference>
<reference evidence="2 3" key="1">
    <citation type="submission" date="2015-08" db="EMBL/GenBank/DDBJ databases">
        <title>The genome of the Asian arowana (Scleropages formosus).</title>
        <authorList>
            <person name="Tan M.H."/>
            <person name="Gan H.M."/>
            <person name="Croft L.J."/>
            <person name="Austin C.M."/>
        </authorList>
    </citation>
    <scope>NUCLEOTIDE SEQUENCE [LARGE SCALE GENOMIC DNA]</scope>
    <source>
        <strain evidence="2">Aro1</strain>
    </source>
</reference>
<name>A0A0P7UZ70_SCLFO</name>
<evidence type="ECO:0000256" key="1">
    <source>
        <dbReference type="SAM" id="MobiDB-lite"/>
    </source>
</evidence>
<accession>A0A0P7UZ70</accession>
<dbReference type="AlphaFoldDB" id="A0A0P7UZ70"/>
<proteinExistence type="predicted"/>
<feature type="compositionally biased region" description="Basic and acidic residues" evidence="1">
    <location>
        <begin position="101"/>
        <end position="116"/>
    </location>
</feature>
<protein>
    <submittedName>
        <fullName evidence="2">Uncharacterized protein</fullName>
    </submittedName>
</protein>
<evidence type="ECO:0000313" key="2">
    <source>
        <dbReference type="EMBL" id="KPP79476.1"/>
    </source>
</evidence>
<feature type="region of interest" description="Disordered" evidence="1">
    <location>
        <begin position="74"/>
        <end position="116"/>
    </location>
</feature>